<gene>
    <name evidence="5" type="ORF">KB213_11410</name>
</gene>
<feature type="region of interest" description="Disordered" evidence="3">
    <location>
        <begin position="163"/>
        <end position="191"/>
    </location>
</feature>
<accession>A0ABS5EA37</accession>
<dbReference type="RefSeq" id="WP_211683255.1">
    <property type="nucleotide sequence ID" value="NZ_JAGRQH010000012.1"/>
</dbReference>
<reference evidence="5 6" key="1">
    <citation type="submission" date="2021-04" db="EMBL/GenBank/DDBJ databases">
        <title>The complete genome sequence of Neokomagataea sp. TBRC 2177.</title>
        <authorList>
            <person name="Charoenyingcharoen P."/>
            <person name="Yukphan P."/>
        </authorList>
    </citation>
    <scope>NUCLEOTIDE SEQUENCE [LARGE SCALE GENOMIC DNA]</scope>
    <source>
        <strain evidence="5 6">TBRC 2177</strain>
    </source>
</reference>
<evidence type="ECO:0000256" key="3">
    <source>
        <dbReference type="SAM" id="MobiDB-lite"/>
    </source>
</evidence>
<feature type="compositionally biased region" description="Gly residues" evidence="3">
    <location>
        <begin position="181"/>
        <end position="191"/>
    </location>
</feature>
<dbReference type="Pfam" id="PF04355">
    <property type="entry name" value="BamE"/>
    <property type="match status" value="1"/>
</dbReference>
<dbReference type="InterPro" id="IPR037873">
    <property type="entry name" value="BamE-like"/>
</dbReference>
<evidence type="ECO:0000256" key="1">
    <source>
        <dbReference type="ARBA" id="ARBA00022729"/>
    </source>
</evidence>
<evidence type="ECO:0000259" key="4">
    <source>
        <dbReference type="Pfam" id="PF04355"/>
    </source>
</evidence>
<protein>
    <submittedName>
        <fullName evidence="5">Outer membrane protein assembly factor BamE</fullName>
    </submittedName>
</protein>
<sequence>MNSASHPSAQKRTRHHRTLFASAVLLCAPLLVGGCSLFSPIPQPRGSLIEKEDYSQLVPGTSTQSDVMDVLGSPTAHATFDDNTWIYVSMVTSPRPLNFPRIDKQQVVVLNFDNTGILRKLNTLDKKQAVDVGMVGRTTPAPGTKTSVLQQLLGNVGRYNPMSNMGSTFGGSSGPMSNQGTGQGGAGNTLP</sequence>
<comment type="caution">
    <text evidence="5">The sequence shown here is derived from an EMBL/GenBank/DDBJ whole genome shotgun (WGS) entry which is preliminary data.</text>
</comment>
<proteinExistence type="predicted"/>
<evidence type="ECO:0000313" key="5">
    <source>
        <dbReference type="EMBL" id="MBR0560656.1"/>
    </source>
</evidence>
<keyword evidence="6" id="KW-1185">Reference proteome</keyword>
<keyword evidence="2" id="KW-0472">Membrane</keyword>
<dbReference type="Proteomes" id="UP000677812">
    <property type="component" value="Unassembled WGS sequence"/>
</dbReference>
<name>A0ABS5EA37_9PROT</name>
<dbReference type="Gene3D" id="3.30.1450.10">
    <property type="match status" value="1"/>
</dbReference>
<evidence type="ECO:0000256" key="2">
    <source>
        <dbReference type="ARBA" id="ARBA00023136"/>
    </source>
</evidence>
<organism evidence="5 6">
    <name type="scientific">Neokomagataea anthophila</name>
    <dbReference type="NCBI Taxonomy" id="2826925"/>
    <lineage>
        <taxon>Bacteria</taxon>
        <taxon>Pseudomonadati</taxon>
        <taxon>Pseudomonadota</taxon>
        <taxon>Alphaproteobacteria</taxon>
        <taxon>Acetobacterales</taxon>
        <taxon>Acetobacteraceae</taxon>
        <taxon>Neokomagataea</taxon>
    </lineage>
</organism>
<feature type="domain" description="Outer membrane protein assembly factor BamE" evidence="4">
    <location>
        <begin position="46"/>
        <end position="119"/>
    </location>
</feature>
<evidence type="ECO:0000313" key="6">
    <source>
        <dbReference type="Proteomes" id="UP000677812"/>
    </source>
</evidence>
<keyword evidence="1" id="KW-0732">Signal</keyword>
<dbReference type="EMBL" id="JAGRQH010000012">
    <property type="protein sequence ID" value="MBR0560656.1"/>
    <property type="molecule type" value="Genomic_DNA"/>
</dbReference>
<dbReference type="InterPro" id="IPR007450">
    <property type="entry name" value="BamE_dom"/>
</dbReference>